<feature type="transmembrane region" description="Helical" evidence="2">
    <location>
        <begin position="31"/>
        <end position="54"/>
    </location>
</feature>
<keyword evidence="2" id="KW-0812">Transmembrane</keyword>
<accession>A0ABR4GUL1</accession>
<keyword evidence="2" id="KW-0472">Membrane</keyword>
<feature type="transmembrane region" description="Helical" evidence="2">
    <location>
        <begin position="251"/>
        <end position="270"/>
    </location>
</feature>
<reference evidence="4 5" key="1">
    <citation type="submission" date="2024-07" db="EMBL/GenBank/DDBJ databases">
        <title>Section-level genome sequencing and comparative genomics of Aspergillus sections Usti and Cavernicolus.</title>
        <authorList>
            <consortium name="Lawrence Berkeley National Laboratory"/>
            <person name="Nybo J.L."/>
            <person name="Vesth T.C."/>
            <person name="Theobald S."/>
            <person name="Frisvad J.C."/>
            <person name="Larsen T.O."/>
            <person name="Kjaerboelling I."/>
            <person name="Rothschild-Mancinelli K."/>
            <person name="Lyhne E.K."/>
            <person name="Kogle M.E."/>
            <person name="Barry K."/>
            <person name="Clum A."/>
            <person name="Na H."/>
            <person name="Ledsgaard L."/>
            <person name="Lin J."/>
            <person name="Lipzen A."/>
            <person name="Kuo A."/>
            <person name="Riley R."/>
            <person name="Mondo S."/>
            <person name="Labutti K."/>
            <person name="Haridas S."/>
            <person name="Pangalinan J."/>
            <person name="Salamov A.A."/>
            <person name="Simmons B.A."/>
            <person name="Magnuson J.K."/>
            <person name="Chen J."/>
            <person name="Drula E."/>
            <person name="Henrissat B."/>
            <person name="Wiebenga A."/>
            <person name="Lubbers R.J."/>
            <person name="Gomes A.C."/>
            <person name="Makela M.R."/>
            <person name="Stajich J."/>
            <person name="Grigoriev I.V."/>
            <person name="Mortensen U.H."/>
            <person name="De Vries R.P."/>
            <person name="Baker S.E."/>
            <person name="Andersen M.R."/>
        </authorList>
    </citation>
    <scope>NUCLEOTIDE SEQUENCE [LARGE SCALE GENOMIC DNA]</scope>
    <source>
        <strain evidence="4 5">CBS 588.65</strain>
    </source>
</reference>
<dbReference type="Proteomes" id="UP001610334">
    <property type="component" value="Unassembled WGS sequence"/>
</dbReference>
<feature type="transmembrane region" description="Helical" evidence="2">
    <location>
        <begin position="217"/>
        <end position="239"/>
    </location>
</feature>
<comment type="caution">
    <text evidence="4">The sequence shown here is derived from an EMBL/GenBank/DDBJ whole genome shotgun (WGS) entry which is preliminary data.</text>
</comment>
<feature type="transmembrane region" description="Helical" evidence="2">
    <location>
        <begin position="110"/>
        <end position="134"/>
    </location>
</feature>
<dbReference type="Pfam" id="PF20684">
    <property type="entry name" value="Fung_rhodopsin"/>
    <property type="match status" value="1"/>
</dbReference>
<feature type="domain" description="Rhodopsin" evidence="3">
    <location>
        <begin position="51"/>
        <end position="278"/>
    </location>
</feature>
<protein>
    <recommendedName>
        <fullName evidence="3">Rhodopsin domain-containing protein</fullName>
    </recommendedName>
</protein>
<evidence type="ECO:0000259" key="3">
    <source>
        <dbReference type="Pfam" id="PF20684"/>
    </source>
</evidence>
<evidence type="ECO:0000256" key="1">
    <source>
        <dbReference type="SAM" id="MobiDB-lite"/>
    </source>
</evidence>
<evidence type="ECO:0000256" key="2">
    <source>
        <dbReference type="SAM" id="Phobius"/>
    </source>
</evidence>
<feature type="transmembrane region" description="Helical" evidence="2">
    <location>
        <begin position="146"/>
        <end position="164"/>
    </location>
</feature>
<feature type="transmembrane region" description="Helical" evidence="2">
    <location>
        <begin position="66"/>
        <end position="90"/>
    </location>
</feature>
<dbReference type="PANTHER" id="PTHR39614">
    <property type="entry name" value="INTEGRAL MEMBRANE PROTEIN"/>
    <property type="match status" value="1"/>
</dbReference>
<evidence type="ECO:0000313" key="5">
    <source>
        <dbReference type="Proteomes" id="UP001610334"/>
    </source>
</evidence>
<dbReference type="PANTHER" id="PTHR39614:SF2">
    <property type="entry name" value="INTEGRAL MEMBRANE PROTEIN"/>
    <property type="match status" value="1"/>
</dbReference>
<organism evidence="4 5">
    <name type="scientific">Aspergillus granulosus</name>
    <dbReference type="NCBI Taxonomy" id="176169"/>
    <lineage>
        <taxon>Eukaryota</taxon>
        <taxon>Fungi</taxon>
        <taxon>Dikarya</taxon>
        <taxon>Ascomycota</taxon>
        <taxon>Pezizomycotina</taxon>
        <taxon>Eurotiomycetes</taxon>
        <taxon>Eurotiomycetidae</taxon>
        <taxon>Eurotiales</taxon>
        <taxon>Aspergillaceae</taxon>
        <taxon>Aspergillus</taxon>
        <taxon>Aspergillus subgen. Nidulantes</taxon>
    </lineage>
</organism>
<sequence>MSTSSWATWMMLLPSDIRAPLTTDNDDDHSGLVVVIAAFYIVLILSSLAARLFSSHRKRVIQRDDYAFAALVVLAFSQASVVLAQVHYGWGRRIEVIPTGDRDKMFKTAYVADILSILTLACSKIGTCIFYEALFYQIQRRFIRSILIVTITWTIMSILLLAIRCNSQPWTDISSQCSGLFPRWQAITVFDIVTELSLLVYSTLAMSKVKVSLQKKLLVIIALGCRILLVPLSALRLYYTHLQLTSTDPTLLGAYATTATEIYLSFSIICQITSSLKFIIAVYEDKDGISYTDGSKQSGGKSKMGLSTDTSSNSHNARAYSTRRVSQPLDFDLDGDDLNGLTAAGAVSGVSGSGGLRIFRSMQFNVQDEAIELDQMGADARDGAGRRVLG</sequence>
<evidence type="ECO:0000313" key="4">
    <source>
        <dbReference type="EMBL" id="KAL2802763.1"/>
    </source>
</evidence>
<feature type="transmembrane region" description="Helical" evidence="2">
    <location>
        <begin position="184"/>
        <end position="205"/>
    </location>
</feature>
<keyword evidence="2" id="KW-1133">Transmembrane helix</keyword>
<feature type="compositionally biased region" description="Low complexity" evidence="1">
    <location>
        <begin position="294"/>
        <end position="303"/>
    </location>
</feature>
<keyword evidence="5" id="KW-1185">Reference proteome</keyword>
<feature type="compositionally biased region" description="Polar residues" evidence="1">
    <location>
        <begin position="305"/>
        <end position="316"/>
    </location>
</feature>
<name>A0ABR4GUL1_9EURO</name>
<dbReference type="EMBL" id="JBFXLT010000164">
    <property type="protein sequence ID" value="KAL2802763.1"/>
    <property type="molecule type" value="Genomic_DNA"/>
</dbReference>
<gene>
    <name evidence="4" type="ORF">BJX63DRAFT_440614</name>
</gene>
<feature type="region of interest" description="Disordered" evidence="1">
    <location>
        <begin position="292"/>
        <end position="323"/>
    </location>
</feature>
<proteinExistence type="predicted"/>
<dbReference type="InterPro" id="IPR049326">
    <property type="entry name" value="Rhodopsin_dom_fungi"/>
</dbReference>